<name>K2NXK3_9HYPH</name>
<protein>
    <submittedName>
        <fullName evidence="1">Uncharacterized protein</fullName>
    </submittedName>
</protein>
<dbReference type="Proteomes" id="UP000007374">
    <property type="component" value="Unassembled WGS sequence"/>
</dbReference>
<organism evidence="1 2">
    <name type="scientific">Nitratireductor indicus C115</name>
    <dbReference type="NCBI Taxonomy" id="1231190"/>
    <lineage>
        <taxon>Bacteria</taxon>
        <taxon>Pseudomonadati</taxon>
        <taxon>Pseudomonadota</taxon>
        <taxon>Alphaproteobacteria</taxon>
        <taxon>Hyphomicrobiales</taxon>
        <taxon>Phyllobacteriaceae</taxon>
        <taxon>Nitratireductor</taxon>
    </lineage>
</organism>
<dbReference type="AlphaFoldDB" id="K2NXK3"/>
<comment type="caution">
    <text evidence="1">The sequence shown here is derived from an EMBL/GenBank/DDBJ whole genome shotgun (WGS) entry which is preliminary data.</text>
</comment>
<gene>
    <name evidence="1" type="ORF">NA8A_23939</name>
</gene>
<evidence type="ECO:0000313" key="1">
    <source>
        <dbReference type="EMBL" id="EKF39821.1"/>
    </source>
</evidence>
<sequence length="67" mass="7648">MQEAISDRDLVVASRREVIRDNKLLLEFAYAQRSPDPKDGLFLYGPHARAERTWEVLTNGVGHDLLP</sequence>
<evidence type="ECO:0000313" key="2">
    <source>
        <dbReference type="Proteomes" id="UP000007374"/>
    </source>
</evidence>
<reference evidence="1 2" key="1">
    <citation type="journal article" date="2012" name="J. Bacteriol.">
        <title>Genome Sequence of Nitratireductor indicus Type Strain C115.</title>
        <authorList>
            <person name="Lai Q."/>
            <person name="Li G."/>
            <person name="Yu Z."/>
            <person name="Shao Z."/>
        </authorList>
    </citation>
    <scope>NUCLEOTIDE SEQUENCE [LARGE SCALE GENOMIC DNA]</scope>
    <source>
        <strain evidence="1 2">C115</strain>
    </source>
</reference>
<keyword evidence="2" id="KW-1185">Reference proteome</keyword>
<accession>K2NXK3</accession>
<dbReference type="EMBL" id="AMSI01000042">
    <property type="protein sequence ID" value="EKF39821.1"/>
    <property type="molecule type" value="Genomic_DNA"/>
</dbReference>
<proteinExistence type="predicted"/>
<dbReference type="STRING" id="721133.SAMN05216176_1077"/>